<dbReference type="PROSITE" id="PS51127">
    <property type="entry name" value="BIG1"/>
    <property type="match status" value="1"/>
</dbReference>
<evidence type="ECO:0000313" key="6">
    <source>
        <dbReference type="Proteomes" id="UP000610373"/>
    </source>
</evidence>
<accession>A0A811T693</accession>
<reference evidence="5" key="1">
    <citation type="submission" date="2020-10" db="EMBL/GenBank/DDBJ databases">
        <authorList>
            <person name="Hahn C.J."/>
            <person name="Laso-Perez R."/>
            <person name="Vulcano F."/>
            <person name="Vaziourakis K.-M."/>
            <person name="Stokke R."/>
            <person name="Steen I.H."/>
            <person name="Teske A."/>
            <person name="Boetius A."/>
            <person name="Liebeke M."/>
            <person name="Amann R."/>
            <person name="Knittel K."/>
        </authorList>
    </citation>
    <scope>NUCLEOTIDE SEQUENCE</scope>
    <source>
        <strain evidence="5">Gfbio:e3339647-f889-4370-9287-4fb5cb688e4c:AG392O15_GoMArc1</strain>
    </source>
</reference>
<dbReference type="Gene3D" id="2.60.40.680">
    <property type="match status" value="1"/>
</dbReference>
<dbReference type="SUPFAM" id="SSF49373">
    <property type="entry name" value="Invasin/intimin cell-adhesion fragments"/>
    <property type="match status" value="1"/>
</dbReference>
<dbReference type="PROSITE" id="PS51766">
    <property type="entry name" value="DOCKERIN"/>
    <property type="match status" value="1"/>
</dbReference>
<evidence type="ECO:0000259" key="4">
    <source>
        <dbReference type="PROSITE" id="PS51766"/>
    </source>
</evidence>
<organism evidence="5 6">
    <name type="scientific">Candidatus Argoarchaeum ethanivorans</name>
    <dbReference type="NCBI Taxonomy" id="2608793"/>
    <lineage>
        <taxon>Archaea</taxon>
        <taxon>Methanobacteriati</taxon>
        <taxon>Methanobacteriota</taxon>
        <taxon>Stenosarchaea group</taxon>
        <taxon>Methanomicrobia</taxon>
        <taxon>Methanosarcinales</taxon>
        <taxon>Methanosarcinales incertae sedis</taxon>
        <taxon>GOM Arc I cluster</taxon>
        <taxon>Candidatus Argoarchaeum</taxon>
    </lineage>
</organism>
<dbReference type="InterPro" id="IPR018247">
    <property type="entry name" value="EF_Hand_1_Ca_BS"/>
</dbReference>
<dbReference type="EMBL" id="CAJHIO010000020">
    <property type="protein sequence ID" value="CAD6492866.1"/>
    <property type="molecule type" value="Genomic_DNA"/>
</dbReference>
<evidence type="ECO:0000256" key="2">
    <source>
        <dbReference type="ARBA" id="ARBA00022729"/>
    </source>
</evidence>
<dbReference type="Pfam" id="PF13205">
    <property type="entry name" value="Big_5"/>
    <property type="match status" value="1"/>
</dbReference>
<dbReference type="InterPro" id="IPR003344">
    <property type="entry name" value="Big_1_dom"/>
</dbReference>
<dbReference type="InterPro" id="IPR008964">
    <property type="entry name" value="Invasin/intimin_cell_adhesion"/>
</dbReference>
<name>A0A811T693_9EURY</name>
<dbReference type="GO" id="GO:0030246">
    <property type="term" value="F:carbohydrate binding"/>
    <property type="evidence" value="ECO:0007669"/>
    <property type="project" value="InterPro"/>
</dbReference>
<dbReference type="Gene3D" id="2.60.40.10">
    <property type="entry name" value="Immunoglobulins"/>
    <property type="match status" value="1"/>
</dbReference>
<gene>
    <name evidence="5" type="ORF">CHKLHMKO_00357</name>
</gene>
<dbReference type="InterPro" id="IPR013783">
    <property type="entry name" value="Ig-like_fold"/>
</dbReference>
<evidence type="ECO:0000259" key="3">
    <source>
        <dbReference type="PROSITE" id="PS51127"/>
    </source>
</evidence>
<protein>
    <submittedName>
        <fullName evidence="5">Bacterial Ig-like domain protein</fullName>
    </submittedName>
</protein>
<dbReference type="InterPro" id="IPR016134">
    <property type="entry name" value="Dockerin_dom"/>
</dbReference>
<dbReference type="SUPFAM" id="SSF63446">
    <property type="entry name" value="Type I dockerin domain"/>
    <property type="match status" value="1"/>
</dbReference>
<dbReference type="Pfam" id="PF18998">
    <property type="entry name" value="Flg_new_2"/>
    <property type="match status" value="2"/>
</dbReference>
<dbReference type="InterPro" id="IPR008965">
    <property type="entry name" value="CBM2/CBM3_carb-bd_dom_sf"/>
</dbReference>
<dbReference type="CDD" id="cd08547">
    <property type="entry name" value="Type_II_cohesin"/>
    <property type="match status" value="1"/>
</dbReference>
<comment type="caution">
    <text evidence="5">The sequence shown here is derived from an EMBL/GenBank/DDBJ whole genome shotgun (WGS) entry which is preliminary data.</text>
</comment>
<proteinExistence type="inferred from homology"/>
<dbReference type="PROSITE" id="PS00018">
    <property type="entry name" value="EF_HAND_1"/>
    <property type="match status" value="2"/>
</dbReference>
<feature type="domain" description="Big-1" evidence="3">
    <location>
        <begin position="145"/>
        <end position="246"/>
    </location>
</feature>
<dbReference type="InterPro" id="IPR032812">
    <property type="entry name" value="SbsA_Ig"/>
</dbReference>
<dbReference type="AlphaFoldDB" id="A0A811T693"/>
<evidence type="ECO:0000256" key="1">
    <source>
        <dbReference type="ARBA" id="ARBA00010116"/>
    </source>
</evidence>
<sequence>MTKKIKVKGNKGTRNVINGFVILTIVLSVLAASTATVSADGSPTIIAVLPVNESNLVPVTTTINVTFSEAMNEASVEGAFSITPNVVGSFSWAENNMTFTPEANLTYNRQYNLTIAATATNLTGTPLESAYNWGFHTKPSQIGPAITVTADPTSIVADGEANSTLTATALNSGAPITPSIGVIFRIISGPEGAVVIGEWESGGDQGSDTDAEGKANATLRAGTTNGTVVIEASFSGVSNTVTVYLYTLGEKHSLTISSTDGGNVTVPDEGTFTYNASDEVSISATPDAGWQFVNWTGDVDTIADPNANNTTITMNGDYAITANFERITYTLTMAVSGNGTVVPSADEHTYNASEGVSINATPDAGWQFVNWTGDVGTIVNANANETTITMNGNYTITANFEEIVYGVNLSVTPDVQTVAPDVNVTYTLTVKNTGNVNDMFNLVIDDVPENATATLSESVTPQLAPDGTYNVLLNVSSAIEAEYIVNVTATSQGNPSVSDNVTTKTNVTSVPVTVSIGSAECNVSDTVDVPINITGASNIGAMDINITYNASVLNATNVENGTLIDALGGNAIVAHNISVNGIATINISHATYPDTINGIGELFVVTFDAIGIGNSTLDINVTAWTGDEPPQPVAPITVDGYVNVTEGGGLPKDGDMDGDGSITFDDVILLSKHYYFGDTVYADPDVDSSGTVDFDDVILLAKYYYFGDTIYP</sequence>
<dbReference type="InterPro" id="IPR044060">
    <property type="entry name" value="Bacterial_rp_domain"/>
</dbReference>
<comment type="similarity">
    <text evidence="1">Belongs to the intimin/invasin family.</text>
</comment>
<dbReference type="Gene3D" id="2.60.40.3710">
    <property type="match status" value="1"/>
</dbReference>
<dbReference type="SUPFAM" id="SSF49384">
    <property type="entry name" value="Carbohydrate-binding domain"/>
    <property type="match status" value="1"/>
</dbReference>
<dbReference type="InterPro" id="IPR036439">
    <property type="entry name" value="Dockerin_dom_sf"/>
</dbReference>
<dbReference type="Gene3D" id="1.10.1330.10">
    <property type="entry name" value="Dockerin domain"/>
    <property type="match status" value="1"/>
</dbReference>
<dbReference type="Pfam" id="PF00963">
    <property type="entry name" value="Cohesin"/>
    <property type="match status" value="1"/>
</dbReference>
<feature type="domain" description="Dockerin" evidence="4">
    <location>
        <begin position="649"/>
        <end position="712"/>
    </location>
</feature>
<dbReference type="Proteomes" id="UP000610373">
    <property type="component" value="Unassembled WGS sequence"/>
</dbReference>
<evidence type="ECO:0000313" key="5">
    <source>
        <dbReference type="EMBL" id="CAD6492866.1"/>
    </source>
</evidence>
<dbReference type="InterPro" id="IPR002102">
    <property type="entry name" value="Cohesin_dom"/>
</dbReference>
<keyword evidence="2" id="KW-0732">Signal</keyword>
<dbReference type="GO" id="GO:0000272">
    <property type="term" value="P:polysaccharide catabolic process"/>
    <property type="evidence" value="ECO:0007669"/>
    <property type="project" value="InterPro"/>
</dbReference>